<organism evidence="3 4">
    <name type="scientific">Didymodactylos carnosus</name>
    <dbReference type="NCBI Taxonomy" id="1234261"/>
    <lineage>
        <taxon>Eukaryota</taxon>
        <taxon>Metazoa</taxon>
        <taxon>Spiralia</taxon>
        <taxon>Gnathifera</taxon>
        <taxon>Rotifera</taxon>
        <taxon>Eurotatoria</taxon>
        <taxon>Bdelloidea</taxon>
        <taxon>Philodinida</taxon>
        <taxon>Philodinidae</taxon>
        <taxon>Didymodactylos</taxon>
    </lineage>
</organism>
<dbReference type="Proteomes" id="UP000682733">
    <property type="component" value="Unassembled WGS sequence"/>
</dbReference>
<evidence type="ECO:0000256" key="1">
    <source>
        <dbReference type="SAM" id="MobiDB-lite"/>
    </source>
</evidence>
<evidence type="ECO:0000313" key="4">
    <source>
        <dbReference type="Proteomes" id="UP000682733"/>
    </source>
</evidence>
<reference evidence="3" key="1">
    <citation type="submission" date="2021-02" db="EMBL/GenBank/DDBJ databases">
        <authorList>
            <person name="Nowell W R."/>
        </authorList>
    </citation>
    <scope>NUCLEOTIDE SEQUENCE</scope>
</reference>
<feature type="compositionally biased region" description="Polar residues" evidence="1">
    <location>
        <begin position="29"/>
        <end position="43"/>
    </location>
</feature>
<proteinExistence type="predicted"/>
<feature type="non-terminal residue" evidence="3">
    <location>
        <position position="1"/>
    </location>
</feature>
<protein>
    <submittedName>
        <fullName evidence="3">Uncharacterized protein</fullName>
    </submittedName>
</protein>
<evidence type="ECO:0000313" key="3">
    <source>
        <dbReference type="EMBL" id="CAF4310705.1"/>
    </source>
</evidence>
<comment type="caution">
    <text evidence="3">The sequence shown here is derived from an EMBL/GenBank/DDBJ whole genome shotgun (WGS) entry which is preliminary data.</text>
</comment>
<dbReference type="EMBL" id="CAJOBA010058763">
    <property type="protein sequence ID" value="CAF4310705.1"/>
    <property type="molecule type" value="Genomic_DNA"/>
</dbReference>
<sequence>EIERDRQRAEQAGAMVHPNNGRRRMAKGNRQSSKNGSIQNNLPQCVDYNELKRERHYELNNKNNNNINSELLEYAYPRYINRLYHGNNNNYNNNNDRGTITRTSLRAKDCLVETHFNDLDGQSKK</sequence>
<dbReference type="EMBL" id="CAJNOK010036605">
    <property type="protein sequence ID" value="CAF1523946.1"/>
    <property type="molecule type" value="Genomic_DNA"/>
</dbReference>
<feature type="region of interest" description="Disordered" evidence="1">
    <location>
        <begin position="1"/>
        <end position="44"/>
    </location>
</feature>
<name>A0A8S2UEQ1_9BILA</name>
<gene>
    <name evidence="2" type="ORF">OVA965_LOCUS37918</name>
    <name evidence="3" type="ORF">TMI583_LOCUS39046</name>
</gene>
<dbReference type="Proteomes" id="UP000677228">
    <property type="component" value="Unassembled WGS sequence"/>
</dbReference>
<accession>A0A8S2UEQ1</accession>
<dbReference type="AlphaFoldDB" id="A0A8S2UEQ1"/>
<evidence type="ECO:0000313" key="2">
    <source>
        <dbReference type="EMBL" id="CAF1523946.1"/>
    </source>
</evidence>